<evidence type="ECO:0000313" key="2">
    <source>
        <dbReference type="Proteomes" id="UP000218287"/>
    </source>
</evidence>
<gene>
    <name evidence="1" type="ORF">NIES21_40110</name>
</gene>
<sequence>MLKEAIISFQRDIKYEFDTQYLCQKNTLLLLLRNFPTHKLPQSQILE</sequence>
<dbReference type="EMBL" id="AP018174">
    <property type="protein sequence ID" value="BAY18168.1"/>
    <property type="molecule type" value="Genomic_DNA"/>
</dbReference>
<proteinExistence type="predicted"/>
<protein>
    <submittedName>
        <fullName evidence="1">Uncharacterized protein</fullName>
    </submittedName>
</protein>
<accession>A0A1Z4GLD8</accession>
<organism evidence="1 2">
    <name type="scientific">Anabaenopsis circularis NIES-21</name>
    <dbReference type="NCBI Taxonomy" id="1085406"/>
    <lineage>
        <taxon>Bacteria</taxon>
        <taxon>Bacillati</taxon>
        <taxon>Cyanobacteriota</taxon>
        <taxon>Cyanophyceae</taxon>
        <taxon>Nostocales</taxon>
        <taxon>Nodulariaceae</taxon>
        <taxon>Anabaenopsis</taxon>
    </lineage>
</organism>
<dbReference type="Proteomes" id="UP000218287">
    <property type="component" value="Chromosome"/>
</dbReference>
<evidence type="ECO:0000313" key="1">
    <source>
        <dbReference type="EMBL" id="BAY18168.1"/>
    </source>
</evidence>
<dbReference type="AlphaFoldDB" id="A0A1Z4GLD8"/>
<reference evidence="1 2" key="1">
    <citation type="submission" date="2017-06" db="EMBL/GenBank/DDBJ databases">
        <title>Genome sequencing of cyanobaciteial culture collection at National Institute for Environmental Studies (NIES).</title>
        <authorList>
            <person name="Hirose Y."/>
            <person name="Shimura Y."/>
            <person name="Fujisawa T."/>
            <person name="Nakamura Y."/>
            <person name="Kawachi M."/>
        </authorList>
    </citation>
    <scope>NUCLEOTIDE SEQUENCE [LARGE SCALE GENOMIC DNA]</scope>
    <source>
        <strain evidence="1 2">NIES-21</strain>
    </source>
</reference>
<name>A0A1Z4GLD8_9CYAN</name>
<keyword evidence="2" id="KW-1185">Reference proteome</keyword>